<dbReference type="PROSITE" id="PS00478">
    <property type="entry name" value="LIM_DOMAIN_1"/>
    <property type="match status" value="2"/>
</dbReference>
<dbReference type="FunFam" id="2.10.110.10:FF:000001">
    <property type="entry name" value="Cysteine and glycine-rich protein 1"/>
    <property type="match status" value="2"/>
</dbReference>
<evidence type="ECO:0000256" key="6">
    <source>
        <dbReference type="ARBA" id="ARBA00023242"/>
    </source>
</evidence>
<evidence type="ECO:0000256" key="1">
    <source>
        <dbReference type="ARBA" id="ARBA00004123"/>
    </source>
</evidence>
<keyword evidence="5 7" id="KW-0440">LIM domain</keyword>
<proteinExistence type="predicted"/>
<dbReference type="GO" id="GO:0008307">
    <property type="term" value="F:structural constituent of muscle"/>
    <property type="evidence" value="ECO:0007669"/>
    <property type="project" value="TreeGrafter"/>
</dbReference>
<dbReference type="GO" id="GO:0045214">
    <property type="term" value="P:sarcomere organization"/>
    <property type="evidence" value="ECO:0007669"/>
    <property type="project" value="TreeGrafter"/>
</dbReference>
<gene>
    <name evidence="9" type="primary">CSRP1_1</name>
    <name evidence="9" type="ORF">OS493_009150</name>
</gene>
<dbReference type="CDD" id="cd09326">
    <property type="entry name" value="LIM_CRP_like"/>
    <property type="match status" value="2"/>
</dbReference>
<dbReference type="Gene3D" id="2.10.110.10">
    <property type="entry name" value="Cysteine Rich Protein"/>
    <property type="match status" value="2"/>
</dbReference>
<dbReference type="PROSITE" id="PS50023">
    <property type="entry name" value="LIM_DOMAIN_2"/>
    <property type="match status" value="2"/>
</dbReference>
<dbReference type="Pfam" id="PF00412">
    <property type="entry name" value="LIM"/>
    <property type="match status" value="2"/>
</dbReference>
<feature type="domain" description="LIM zinc-binding" evidence="8">
    <location>
        <begin position="22"/>
        <end position="82"/>
    </location>
</feature>
<feature type="domain" description="LIM zinc-binding" evidence="8">
    <location>
        <begin position="123"/>
        <end position="183"/>
    </location>
</feature>
<evidence type="ECO:0000256" key="2">
    <source>
        <dbReference type="ARBA" id="ARBA00022723"/>
    </source>
</evidence>
<keyword evidence="3" id="KW-0677">Repeat</keyword>
<dbReference type="PANTHER" id="PTHR24215:SF35">
    <property type="entry name" value="MUSCLE LIM PROTEIN MLP84B"/>
    <property type="match status" value="1"/>
</dbReference>
<organism evidence="9 10">
    <name type="scientific">Desmophyllum pertusum</name>
    <dbReference type="NCBI Taxonomy" id="174260"/>
    <lineage>
        <taxon>Eukaryota</taxon>
        <taxon>Metazoa</taxon>
        <taxon>Cnidaria</taxon>
        <taxon>Anthozoa</taxon>
        <taxon>Hexacorallia</taxon>
        <taxon>Scleractinia</taxon>
        <taxon>Caryophylliina</taxon>
        <taxon>Caryophylliidae</taxon>
        <taxon>Desmophyllum</taxon>
    </lineage>
</organism>
<evidence type="ECO:0000256" key="7">
    <source>
        <dbReference type="PROSITE-ProRule" id="PRU00125"/>
    </source>
</evidence>
<evidence type="ECO:0000259" key="8">
    <source>
        <dbReference type="PROSITE" id="PS50023"/>
    </source>
</evidence>
<evidence type="ECO:0000256" key="3">
    <source>
        <dbReference type="ARBA" id="ARBA00022737"/>
    </source>
</evidence>
<evidence type="ECO:0000256" key="5">
    <source>
        <dbReference type="ARBA" id="ARBA00023038"/>
    </source>
</evidence>
<sequence length="195" mass="20973">MNGLNLHTGNRKASLKLGETAAKCARCGKTVYFAEQVFGAGKKWHKQCFKCVACNKTVNSTTMRDKDGELYCGSCHTRSFGTKGYGYGLGSGVLSTDTGKAGEVVSTAPKTTPLNTAGSGSGKNCPRCDQVVYDAEKVRAVGKVFHKQCFKCVTCSKGLTATTLRDHDEEIYCRACYEKNFAPKGFGFGQALSRT</sequence>
<protein>
    <submittedName>
        <fullName evidence="9">Cysteine and glycine-rich protein 1</fullName>
    </submittedName>
</protein>
<comment type="caution">
    <text evidence="9">The sequence shown here is derived from an EMBL/GenBank/DDBJ whole genome shotgun (WGS) entry which is preliminary data.</text>
</comment>
<dbReference type="GO" id="GO:0046872">
    <property type="term" value="F:metal ion binding"/>
    <property type="evidence" value="ECO:0007669"/>
    <property type="project" value="UniProtKB-KW"/>
</dbReference>
<evidence type="ECO:0000256" key="4">
    <source>
        <dbReference type="ARBA" id="ARBA00022833"/>
    </source>
</evidence>
<dbReference type="GO" id="GO:0060537">
    <property type="term" value="P:muscle tissue development"/>
    <property type="evidence" value="ECO:0007669"/>
    <property type="project" value="TreeGrafter"/>
</dbReference>
<keyword evidence="2 7" id="KW-0479">Metal-binding</keyword>
<dbReference type="InterPro" id="IPR001781">
    <property type="entry name" value="Znf_LIM"/>
</dbReference>
<dbReference type="SUPFAM" id="SSF57716">
    <property type="entry name" value="Glucocorticoid receptor-like (DNA-binding domain)"/>
    <property type="match status" value="4"/>
</dbReference>
<accession>A0A9X0CTP7</accession>
<comment type="subcellular location">
    <subcellularLocation>
        <location evidence="1">Nucleus</location>
    </subcellularLocation>
</comment>
<dbReference type="AlphaFoldDB" id="A0A9X0CTP7"/>
<keyword evidence="6" id="KW-0539">Nucleus</keyword>
<keyword evidence="10" id="KW-1185">Reference proteome</keyword>
<dbReference type="SMART" id="SM00132">
    <property type="entry name" value="LIM"/>
    <property type="match status" value="2"/>
</dbReference>
<dbReference type="OrthoDB" id="8062037at2759"/>
<dbReference type="Proteomes" id="UP001163046">
    <property type="component" value="Unassembled WGS sequence"/>
</dbReference>
<dbReference type="PANTHER" id="PTHR24215">
    <property type="entry name" value="RHO-GTPASE-ACTIVATING PROTEIN LRG1"/>
    <property type="match status" value="1"/>
</dbReference>
<dbReference type="GO" id="GO:0005634">
    <property type="term" value="C:nucleus"/>
    <property type="evidence" value="ECO:0007669"/>
    <property type="project" value="UniProtKB-SubCell"/>
</dbReference>
<name>A0A9X0CTP7_9CNID</name>
<dbReference type="EMBL" id="MU826829">
    <property type="protein sequence ID" value="KAJ7373828.1"/>
    <property type="molecule type" value="Genomic_DNA"/>
</dbReference>
<dbReference type="GO" id="GO:0030018">
    <property type="term" value="C:Z disc"/>
    <property type="evidence" value="ECO:0007669"/>
    <property type="project" value="TreeGrafter"/>
</dbReference>
<dbReference type="GO" id="GO:0042805">
    <property type="term" value="F:actinin binding"/>
    <property type="evidence" value="ECO:0007669"/>
    <property type="project" value="TreeGrafter"/>
</dbReference>
<keyword evidence="4 7" id="KW-0862">Zinc</keyword>
<reference evidence="9" key="1">
    <citation type="submission" date="2023-01" db="EMBL/GenBank/DDBJ databases">
        <title>Genome assembly of the deep-sea coral Lophelia pertusa.</title>
        <authorList>
            <person name="Herrera S."/>
            <person name="Cordes E."/>
        </authorList>
    </citation>
    <scope>NUCLEOTIDE SEQUENCE</scope>
    <source>
        <strain evidence="9">USNM1676648</strain>
        <tissue evidence="9">Polyp</tissue>
    </source>
</reference>
<evidence type="ECO:0000313" key="10">
    <source>
        <dbReference type="Proteomes" id="UP001163046"/>
    </source>
</evidence>
<evidence type="ECO:0000313" key="9">
    <source>
        <dbReference type="EMBL" id="KAJ7373828.1"/>
    </source>
</evidence>